<dbReference type="RefSeq" id="WP_229883983.1">
    <property type="nucleotide sequence ID" value="NZ_BMVV01000049.1"/>
</dbReference>
<gene>
    <name evidence="2" type="ORF">ACGFYS_36510</name>
</gene>
<sequence length="571" mass="60305">MPVGAVKRNRTSRTVAVVSAAALVLLTGCEVPGVYRPARPASGGPFTFYVSPDGDDENDGMSPGKPWRTLGHADGVRFQPGDRLRLRGGARFRGSLTLEQGEAGSAAEPVVVESYGTGRAVIAPRGESAITVRNTAGVEIRGLSLVGDRKALRQGVGVAFRNSLPGARRLGHVRITNVQASGFQNGISVGADRKTSAGFSDVRITDVSVHHNLESGLAFYGPAFDADRPAYAHDRLRIERVKAYANSGDPRSTERNTGSGIALGSVQNARVVRSVAHDNGAKSAAGADEGPEGVWVYDSTRVVLEHNASYRNRTGSHVDGGGFGLDNNVSDSVMQYNLAQNNDGPGFLVYSGQPTGAHRNNVVRFNMSWDDARKLPEYGGIVAYGTRLSDLDIYHNTVVMRSEGLASARAAGTRPPALRLRDGMRGVRVHSNILATDGGPLVAAQSAYAPSKIVLQGNDYYSSGRWTLAWGDERYATLTGWRAASRQETLGGQPTGSHDDPCLRGLAMPVTDGAGAANLVPRCEDTLPFDRGARAFGIDPGPVDYFGNRLGNALTAGAAQPLEEVAGDAGN</sequence>
<keyword evidence="3" id="KW-1185">Reference proteome</keyword>
<dbReference type="InterPro" id="IPR012334">
    <property type="entry name" value="Pectin_lyas_fold"/>
</dbReference>
<dbReference type="InterPro" id="IPR006626">
    <property type="entry name" value="PbH1"/>
</dbReference>
<dbReference type="Proteomes" id="UP001604282">
    <property type="component" value="Unassembled WGS sequence"/>
</dbReference>
<evidence type="ECO:0000259" key="1">
    <source>
        <dbReference type="Pfam" id="PF13229"/>
    </source>
</evidence>
<dbReference type="PROSITE" id="PS51257">
    <property type="entry name" value="PROKAR_LIPOPROTEIN"/>
    <property type="match status" value="1"/>
</dbReference>
<proteinExistence type="predicted"/>
<dbReference type="SMART" id="SM00710">
    <property type="entry name" value="PbH1"/>
    <property type="match status" value="7"/>
</dbReference>
<dbReference type="EMBL" id="JBICZW010000052">
    <property type="protein sequence ID" value="MFG3194409.1"/>
    <property type="molecule type" value="Genomic_DNA"/>
</dbReference>
<dbReference type="InterPro" id="IPR039448">
    <property type="entry name" value="Beta_helix"/>
</dbReference>
<accession>A0ABW7C729</accession>
<protein>
    <submittedName>
        <fullName evidence="2">Right-handed parallel beta-helix repeat-containing protein</fullName>
    </submittedName>
</protein>
<feature type="domain" description="Right handed beta helix" evidence="1">
    <location>
        <begin position="255"/>
        <end position="397"/>
    </location>
</feature>
<dbReference type="Gene3D" id="2.160.20.10">
    <property type="entry name" value="Single-stranded right-handed beta-helix, Pectin lyase-like"/>
    <property type="match status" value="1"/>
</dbReference>
<name>A0ABW7C729_9ACTN</name>
<reference evidence="2 3" key="1">
    <citation type="submission" date="2024-10" db="EMBL/GenBank/DDBJ databases">
        <title>The Natural Products Discovery Center: Release of the First 8490 Sequenced Strains for Exploring Actinobacteria Biosynthetic Diversity.</title>
        <authorList>
            <person name="Kalkreuter E."/>
            <person name="Kautsar S.A."/>
            <person name="Yang D."/>
            <person name="Bader C.D."/>
            <person name="Teijaro C.N."/>
            <person name="Fluegel L."/>
            <person name="Davis C.M."/>
            <person name="Simpson J.R."/>
            <person name="Lauterbach L."/>
            <person name="Steele A.D."/>
            <person name="Gui C."/>
            <person name="Meng S."/>
            <person name="Li G."/>
            <person name="Viehrig K."/>
            <person name="Ye F."/>
            <person name="Su P."/>
            <person name="Kiefer A.F."/>
            <person name="Nichols A."/>
            <person name="Cepeda A.J."/>
            <person name="Yan W."/>
            <person name="Fan B."/>
            <person name="Jiang Y."/>
            <person name="Adhikari A."/>
            <person name="Zheng C.-J."/>
            <person name="Schuster L."/>
            <person name="Cowan T.M."/>
            <person name="Smanski M.J."/>
            <person name="Chevrette M.G."/>
            <person name="De Carvalho L.P.S."/>
            <person name="Shen B."/>
        </authorList>
    </citation>
    <scope>NUCLEOTIDE SEQUENCE [LARGE SCALE GENOMIC DNA]</scope>
    <source>
        <strain evidence="2 3">NPDC048229</strain>
    </source>
</reference>
<dbReference type="InterPro" id="IPR011050">
    <property type="entry name" value="Pectin_lyase_fold/virulence"/>
</dbReference>
<comment type="caution">
    <text evidence="2">The sequence shown here is derived from an EMBL/GenBank/DDBJ whole genome shotgun (WGS) entry which is preliminary data.</text>
</comment>
<evidence type="ECO:0000313" key="2">
    <source>
        <dbReference type="EMBL" id="MFG3194409.1"/>
    </source>
</evidence>
<dbReference type="SUPFAM" id="SSF51126">
    <property type="entry name" value="Pectin lyase-like"/>
    <property type="match status" value="1"/>
</dbReference>
<dbReference type="Pfam" id="PF13229">
    <property type="entry name" value="Beta_helix"/>
    <property type="match status" value="1"/>
</dbReference>
<evidence type="ECO:0000313" key="3">
    <source>
        <dbReference type="Proteomes" id="UP001604282"/>
    </source>
</evidence>
<organism evidence="2 3">
    <name type="scientific">Streptomyces omiyaensis</name>
    <dbReference type="NCBI Taxonomy" id="68247"/>
    <lineage>
        <taxon>Bacteria</taxon>
        <taxon>Bacillati</taxon>
        <taxon>Actinomycetota</taxon>
        <taxon>Actinomycetes</taxon>
        <taxon>Kitasatosporales</taxon>
        <taxon>Streptomycetaceae</taxon>
        <taxon>Streptomyces</taxon>
    </lineage>
</organism>